<dbReference type="InterPro" id="IPR009737">
    <property type="entry name" value="Aim32/Apd1-like"/>
</dbReference>
<dbReference type="PANTHER" id="PTHR31902">
    <property type="entry name" value="ACTIN PATCHES DISTAL PROTEIN 1"/>
    <property type="match status" value="1"/>
</dbReference>
<dbReference type="OrthoDB" id="10253744at2759"/>
<gene>
    <name evidence="1" type="ORF">HGUI_00541</name>
</gene>
<evidence type="ECO:0000313" key="1">
    <source>
        <dbReference type="EMBL" id="SGZ38341.1"/>
    </source>
</evidence>
<dbReference type="AlphaFoldDB" id="A0A1L0CHU7"/>
<dbReference type="PANTHER" id="PTHR31902:SF14">
    <property type="entry name" value="ACTIN PATCHES DISTAL PROTEIN 1"/>
    <property type="match status" value="1"/>
</dbReference>
<accession>A0A1L0CHU7</accession>
<sequence length="327" mass="37695">MSFLSKLGFKQSSQPDYSSLNKNIQSELVINQCRSSCEISCDDTSPWPQFKDINLDESLYNTSTSKSIHFLIPTNKDNWKHDAINEEFEKDSIPVQLNSLLKNYEKLGTFGINVVDQPLNNIFDIEVTKFKKIEKLHLLPFFITLNDLCLDELEIVMEKVVPALTNTSGIKTRTQLIDCINGLLDGLKCHATPLLLNNLILLCSHKNRDKRCYITAGILKKEINREIKLYNSSHERPVDKYDVWFTNHVGGHKYQANMQIYLNFKEDNPQNESPNKEEGNLFIWLARIGVQHCKGIVSDLLVKVGDSKDERKLLLTEKVRCGKRYEW</sequence>
<keyword evidence="2" id="KW-1185">Reference proteome</keyword>
<proteinExistence type="predicted"/>
<dbReference type="Proteomes" id="UP000183365">
    <property type="component" value="Unassembled WGS sequence"/>
</dbReference>
<dbReference type="Pfam" id="PF06999">
    <property type="entry name" value="Suc_Fer-like"/>
    <property type="match status" value="1"/>
</dbReference>
<reference evidence="2" key="1">
    <citation type="submission" date="2016-11" db="EMBL/GenBank/DDBJ databases">
        <authorList>
            <person name="Guldener U."/>
        </authorList>
    </citation>
    <scope>NUCLEOTIDE SEQUENCE [LARGE SCALE GENOMIC DNA]</scope>
</reference>
<dbReference type="EMBL" id="FQNF01000006">
    <property type="protein sequence ID" value="SGZ38341.1"/>
    <property type="molecule type" value="Genomic_DNA"/>
</dbReference>
<evidence type="ECO:0008006" key="3">
    <source>
        <dbReference type="Google" id="ProtNLM"/>
    </source>
</evidence>
<organism evidence="1 2">
    <name type="scientific">Hanseniaspora guilliermondii</name>
    <dbReference type="NCBI Taxonomy" id="56406"/>
    <lineage>
        <taxon>Eukaryota</taxon>
        <taxon>Fungi</taxon>
        <taxon>Dikarya</taxon>
        <taxon>Ascomycota</taxon>
        <taxon>Saccharomycotina</taxon>
        <taxon>Saccharomycetes</taxon>
        <taxon>Saccharomycodales</taxon>
        <taxon>Saccharomycodaceae</taxon>
        <taxon>Hanseniaspora</taxon>
    </lineage>
</organism>
<name>A0A1L0CHU7_9ASCO</name>
<evidence type="ECO:0000313" key="2">
    <source>
        <dbReference type="Proteomes" id="UP000183365"/>
    </source>
</evidence>
<protein>
    <recommendedName>
        <fullName evidence="3">Actin patches distal protein 1</fullName>
    </recommendedName>
</protein>
<dbReference type="VEuPathDB" id="FungiDB:HGUI_00541"/>